<organism evidence="1 2">
    <name type="scientific">Cutibacterium granulosum TM11</name>
    <dbReference type="NCBI Taxonomy" id="1292373"/>
    <lineage>
        <taxon>Bacteria</taxon>
        <taxon>Bacillati</taxon>
        <taxon>Actinomycetota</taxon>
        <taxon>Actinomycetes</taxon>
        <taxon>Propionibacteriales</taxon>
        <taxon>Propionibacteriaceae</taxon>
        <taxon>Cutibacterium</taxon>
    </lineage>
</organism>
<evidence type="ECO:0000313" key="2">
    <source>
        <dbReference type="Proteomes" id="UP000053711"/>
    </source>
</evidence>
<gene>
    <name evidence="1" type="ORF">H640_05641</name>
</gene>
<comment type="caution">
    <text evidence="1">The sequence shown here is derived from an EMBL/GenBank/DDBJ whole genome shotgun (WGS) entry which is preliminary data.</text>
</comment>
<keyword evidence="2" id="KW-1185">Reference proteome</keyword>
<name>A0ACB4UNC7_9ACTN</name>
<dbReference type="EMBL" id="AOST01000051">
    <property type="protein sequence ID" value="ERF66106.1"/>
    <property type="molecule type" value="Genomic_DNA"/>
</dbReference>
<accession>A0ACB4UNC7</accession>
<sequence>MGQEVDEVAARDTQDDAARVLVVDDDAALAEMVQIVLQREGYVTYWCDNGADALDSCAGFSPDLILLDLMLPGRNGIEVCRDIRRTSGVPIIMLTARSKTADVVSGLESGADDYVSKPFKTKELVARVRARLRQPNDLATPDVIALGGLVIDTAAHRVTRDGAEIMLTPLEFDILVALARRPNVVLSRDTLLEEVWGYQRSSTDTRLVNVHVQRLRSKIELDPEHPRLIITVRGAGYRAGGEER</sequence>
<evidence type="ECO:0000313" key="1">
    <source>
        <dbReference type="EMBL" id="ERF66106.1"/>
    </source>
</evidence>
<reference evidence="1 2" key="1">
    <citation type="journal article" date="2013" name="BMC Genomics">
        <title>Comparative genomics reveals distinct host-interacting traits of three major human-associated propionibacteria.</title>
        <authorList>
            <person name="Mak T.N."/>
            <person name="Schmid M."/>
            <person name="Brzuszkiewicz E."/>
            <person name="Zeng G."/>
            <person name="Meyer R."/>
            <person name="Sfanos K.S."/>
            <person name="Brinkmann V."/>
            <person name="Meyer T.F."/>
            <person name="Bruggemann H."/>
        </authorList>
    </citation>
    <scope>NUCLEOTIDE SEQUENCE [LARGE SCALE GENOMIC DNA]</scope>
    <source>
        <strain evidence="1 2">TM11</strain>
    </source>
</reference>
<proteinExistence type="predicted"/>
<protein>
    <submittedName>
        <fullName evidence="1">Two component transcriptional regulator, winged helix family protein</fullName>
    </submittedName>
</protein>
<dbReference type="Proteomes" id="UP000053711">
    <property type="component" value="Unassembled WGS sequence"/>
</dbReference>